<dbReference type="InterPro" id="IPR001898">
    <property type="entry name" value="SLC13A/DASS"/>
</dbReference>
<evidence type="ECO:0000256" key="8">
    <source>
        <dbReference type="SAM" id="Phobius"/>
    </source>
</evidence>
<name>A0AAU0UKV9_9FIRM</name>
<feature type="transmembrane region" description="Helical" evidence="8">
    <location>
        <begin position="94"/>
        <end position="113"/>
    </location>
</feature>
<dbReference type="EMBL" id="CP121694">
    <property type="protein sequence ID" value="WRO21162.1"/>
    <property type="molecule type" value="Genomic_DNA"/>
</dbReference>
<feature type="transmembrane region" description="Helical" evidence="8">
    <location>
        <begin position="190"/>
        <end position="211"/>
    </location>
</feature>
<keyword evidence="10" id="KW-1185">Reference proteome</keyword>
<feature type="transmembrane region" description="Helical" evidence="8">
    <location>
        <begin position="299"/>
        <end position="320"/>
    </location>
</feature>
<comment type="subcellular location">
    <subcellularLocation>
        <location evidence="1">Membrane</location>
        <topology evidence="1">Multi-pass membrane protein</topology>
    </subcellularLocation>
</comment>
<evidence type="ECO:0000256" key="6">
    <source>
        <dbReference type="ARBA" id="ARBA00023136"/>
    </source>
</evidence>
<dbReference type="GO" id="GO:1905039">
    <property type="term" value="P:carboxylic acid transmembrane transport"/>
    <property type="evidence" value="ECO:0007669"/>
    <property type="project" value="UniProtKB-ARBA"/>
</dbReference>
<feature type="transmembrane region" description="Helical" evidence="8">
    <location>
        <begin position="223"/>
        <end position="249"/>
    </location>
</feature>
<accession>A0AAU0UKV9</accession>
<feature type="transmembrane region" description="Helical" evidence="8">
    <location>
        <begin position="370"/>
        <end position="400"/>
    </location>
</feature>
<proteinExistence type="inferred from homology"/>
<dbReference type="KEGG" id="dbc:MFMK1_000958"/>
<evidence type="ECO:0000256" key="1">
    <source>
        <dbReference type="ARBA" id="ARBA00004141"/>
    </source>
</evidence>
<evidence type="ECO:0000256" key="4">
    <source>
        <dbReference type="ARBA" id="ARBA00022692"/>
    </source>
</evidence>
<keyword evidence="6 8" id="KW-0472">Membrane</keyword>
<dbReference type="RefSeq" id="WP_366924018.1">
    <property type="nucleotide sequence ID" value="NZ_CP121694.1"/>
</dbReference>
<evidence type="ECO:0000256" key="7">
    <source>
        <dbReference type="ARBA" id="ARBA00031174"/>
    </source>
</evidence>
<feature type="transmembrane region" description="Helical" evidence="8">
    <location>
        <begin position="20"/>
        <end position="38"/>
    </location>
</feature>
<dbReference type="GO" id="GO:0005886">
    <property type="term" value="C:plasma membrane"/>
    <property type="evidence" value="ECO:0007669"/>
    <property type="project" value="TreeGrafter"/>
</dbReference>
<feature type="transmembrane region" description="Helical" evidence="8">
    <location>
        <begin position="449"/>
        <end position="472"/>
    </location>
</feature>
<dbReference type="Pfam" id="PF00939">
    <property type="entry name" value="Na_sulph_symp"/>
    <property type="match status" value="1"/>
</dbReference>
<sequence>MGNIEFNVKPYKGPKTRRTAKILFVLAAITFLIFSPFLGAPKHMGSNGMPALALFLLSVALWGTKLIPPAITSMIVIVMSPLLGILDFKAVAGGLGNEVIWLIIAMLMMGTAMEEHSVDKRIAYNILIAARGSVRKTVVLFIVTSFVLTFFIPNAMGRVSVLLPIAIGLVKCIDSRYGNVHKLIMLTITFVPYITTISLITSAGGSIYAAGLFNSLLGFEWNYFGWMLLMLPIVFATLILFGITLVRMFPPEISIINGNLGYFYEERRKLGFISFSEIKLLVLYLMLFILWVTKGITHMSIAMSAVLVSILLFLPGINILEWKSTVKKIDWGIPFIFAAGFAIANTLERGGVIQWIFYGKRYVETLPVSGLVLVTMLGFILIRIGFTNYTAMVAAFLPVAFKLAEGASYNPIWFGMVCTIASSIGYLLPSQTVGGMTVFALGFYDMKDFFVTGFILTIIIMVVTLLAAFFYWPLMGLNVY</sequence>
<evidence type="ECO:0000313" key="9">
    <source>
        <dbReference type="EMBL" id="WRO21162.1"/>
    </source>
</evidence>
<dbReference type="AlphaFoldDB" id="A0AAU0UKV9"/>
<keyword evidence="4 8" id="KW-0812">Transmembrane</keyword>
<dbReference type="PANTHER" id="PTHR10283:SF82">
    <property type="entry name" value="SOLUTE CARRIER FAMILY 13 MEMBER 2"/>
    <property type="match status" value="1"/>
</dbReference>
<evidence type="ECO:0000256" key="2">
    <source>
        <dbReference type="ARBA" id="ARBA00006772"/>
    </source>
</evidence>
<keyword evidence="5 8" id="KW-1133">Transmembrane helix</keyword>
<evidence type="ECO:0000313" key="10">
    <source>
        <dbReference type="Proteomes" id="UP001329915"/>
    </source>
</evidence>
<feature type="transmembrane region" description="Helical" evidence="8">
    <location>
        <begin position="332"/>
        <end position="358"/>
    </location>
</feature>
<feature type="transmembrane region" description="Helical" evidence="8">
    <location>
        <begin position="270"/>
        <end position="293"/>
    </location>
</feature>
<dbReference type="GO" id="GO:0008514">
    <property type="term" value="F:organic anion transmembrane transporter activity"/>
    <property type="evidence" value="ECO:0007669"/>
    <property type="project" value="UniProtKB-ARBA"/>
</dbReference>
<feature type="transmembrane region" description="Helical" evidence="8">
    <location>
        <begin position="412"/>
        <end position="429"/>
    </location>
</feature>
<dbReference type="PANTHER" id="PTHR10283">
    <property type="entry name" value="SOLUTE CARRIER FAMILY 13 MEMBER"/>
    <property type="match status" value="1"/>
</dbReference>
<dbReference type="Proteomes" id="UP001329915">
    <property type="component" value="Chromosome"/>
</dbReference>
<evidence type="ECO:0000256" key="5">
    <source>
        <dbReference type="ARBA" id="ARBA00022989"/>
    </source>
</evidence>
<gene>
    <name evidence="9" type="ORF">MFMK1_000958</name>
</gene>
<organism evidence="9 10">
    <name type="scientific">Metallumcola ferriviriculae</name>
    <dbReference type="NCBI Taxonomy" id="3039180"/>
    <lineage>
        <taxon>Bacteria</taxon>
        <taxon>Bacillati</taxon>
        <taxon>Bacillota</taxon>
        <taxon>Clostridia</taxon>
        <taxon>Neomoorellales</taxon>
        <taxon>Desulfitibacteraceae</taxon>
        <taxon>Metallumcola</taxon>
    </lineage>
</organism>
<protein>
    <recommendedName>
        <fullName evidence="3">Sodium-dependent dicarboxylate transporter SdcS</fullName>
    </recommendedName>
    <alternativeName>
        <fullName evidence="7">Na(+)/dicarboxylate symporter</fullName>
    </alternativeName>
</protein>
<evidence type="ECO:0000256" key="3">
    <source>
        <dbReference type="ARBA" id="ARBA00020150"/>
    </source>
</evidence>
<reference evidence="9 10" key="1">
    <citation type="submission" date="2023-04" db="EMBL/GenBank/DDBJ databases">
        <authorList>
            <person name="Hsu D."/>
        </authorList>
    </citation>
    <scope>NUCLEOTIDE SEQUENCE [LARGE SCALE GENOMIC DNA]</scope>
    <source>
        <strain evidence="9 10">MK1</strain>
    </source>
</reference>
<comment type="similarity">
    <text evidence="2">Belongs to the SLC13A/DASS transporter (TC 2.A.47) family. NADC subfamily.</text>
</comment>